<evidence type="ECO:0000313" key="14">
    <source>
        <dbReference type="EMBL" id="KAG9510753.1"/>
    </source>
</evidence>
<accession>A0ABQ7SBF2</accession>
<gene>
    <name evidence="14" type="primary">DPP6</name>
    <name evidence="14" type="ORF">GZH46_00691</name>
</gene>
<evidence type="ECO:0000256" key="8">
    <source>
        <dbReference type="ARBA" id="ARBA00022989"/>
    </source>
</evidence>
<evidence type="ECO:0000256" key="7">
    <source>
        <dbReference type="ARBA" id="ARBA00022968"/>
    </source>
</evidence>
<evidence type="ECO:0000256" key="4">
    <source>
        <dbReference type="ARBA" id="ARBA00022692"/>
    </source>
</evidence>
<evidence type="ECO:0000256" key="9">
    <source>
        <dbReference type="ARBA" id="ARBA00023136"/>
    </source>
</evidence>
<keyword evidence="9" id="KW-0472">Membrane</keyword>
<dbReference type="Gene3D" id="2.120.10.30">
    <property type="entry name" value="TolB, C-terminal domain"/>
    <property type="match status" value="1"/>
</dbReference>
<organism evidence="14 15">
    <name type="scientific">Fragariocoptes setiger</name>
    <dbReference type="NCBI Taxonomy" id="1670756"/>
    <lineage>
        <taxon>Eukaryota</taxon>
        <taxon>Metazoa</taxon>
        <taxon>Ecdysozoa</taxon>
        <taxon>Arthropoda</taxon>
        <taxon>Chelicerata</taxon>
        <taxon>Arachnida</taxon>
        <taxon>Acari</taxon>
        <taxon>Acariformes</taxon>
        <taxon>Trombidiformes</taxon>
        <taxon>Prostigmata</taxon>
        <taxon>Eupodina</taxon>
        <taxon>Eriophyoidea</taxon>
        <taxon>Phytoptidae</taxon>
        <taxon>Fragariocoptes</taxon>
    </lineage>
</organism>
<keyword evidence="6" id="KW-0720">Serine protease</keyword>
<feature type="non-terminal residue" evidence="14">
    <location>
        <position position="1417"/>
    </location>
</feature>
<dbReference type="EMBL" id="JAIFTH010000081">
    <property type="protein sequence ID" value="KAG9510753.1"/>
    <property type="molecule type" value="Genomic_DNA"/>
</dbReference>
<keyword evidence="10" id="KW-0325">Glycoprotein</keyword>
<keyword evidence="15" id="KW-1185">Reference proteome</keyword>
<name>A0ABQ7SBF2_9ACAR</name>
<keyword evidence="7" id="KW-0735">Signal-anchor</keyword>
<evidence type="ECO:0000256" key="5">
    <source>
        <dbReference type="ARBA" id="ARBA00022801"/>
    </source>
</evidence>
<reference evidence="14 15" key="1">
    <citation type="submission" date="2020-10" db="EMBL/GenBank/DDBJ databases">
        <authorList>
            <person name="Klimov P.B."/>
            <person name="Dyachkov S.M."/>
            <person name="Chetverikov P.E."/>
        </authorList>
    </citation>
    <scope>NUCLEOTIDE SEQUENCE [LARGE SCALE GENOMIC DNA]</scope>
    <source>
        <strain evidence="14">BMOC 18-1129-001#AD2665</strain>
        <tissue evidence="14">Entire mites</tissue>
    </source>
</reference>
<feature type="domain" description="Dipeptidylpeptidase IV N-terminal" evidence="13">
    <location>
        <begin position="719"/>
        <end position="1021"/>
    </location>
</feature>
<evidence type="ECO:0000256" key="11">
    <source>
        <dbReference type="ARBA" id="ARBA00037847"/>
    </source>
</evidence>
<keyword evidence="2" id="KW-0031">Aminopeptidase</keyword>
<evidence type="ECO:0000313" key="15">
    <source>
        <dbReference type="Proteomes" id="UP000825002"/>
    </source>
</evidence>
<dbReference type="Pfam" id="PF00930">
    <property type="entry name" value="DPPIV_N"/>
    <property type="match status" value="2"/>
</dbReference>
<dbReference type="Gene3D" id="3.40.50.1820">
    <property type="entry name" value="alpha/beta hydrolase"/>
    <property type="match status" value="1"/>
</dbReference>
<comment type="caution">
    <text evidence="14">The sequence shown here is derived from an EMBL/GenBank/DDBJ whole genome shotgun (WGS) entry which is preliminary data.</text>
</comment>
<keyword evidence="3" id="KW-0645">Protease</keyword>
<evidence type="ECO:0000259" key="12">
    <source>
        <dbReference type="Pfam" id="PF00326"/>
    </source>
</evidence>
<dbReference type="PANTHER" id="PTHR11731">
    <property type="entry name" value="PROTEASE FAMILY S9B,C DIPEPTIDYL-PEPTIDASE IV-RELATED"/>
    <property type="match status" value="1"/>
</dbReference>
<evidence type="ECO:0000256" key="3">
    <source>
        <dbReference type="ARBA" id="ARBA00022670"/>
    </source>
</evidence>
<dbReference type="Gene3D" id="2.140.10.30">
    <property type="entry name" value="Dipeptidylpeptidase IV, N-terminal domain"/>
    <property type="match status" value="1"/>
</dbReference>
<dbReference type="InterPro" id="IPR029058">
    <property type="entry name" value="AB_hydrolase_fold"/>
</dbReference>
<proteinExistence type="predicted"/>
<evidence type="ECO:0000256" key="1">
    <source>
        <dbReference type="ARBA" id="ARBA00004606"/>
    </source>
</evidence>
<dbReference type="SUPFAM" id="SSF63829">
    <property type="entry name" value="Calcium-dependent phosphotriesterase"/>
    <property type="match status" value="1"/>
</dbReference>
<evidence type="ECO:0000256" key="6">
    <source>
        <dbReference type="ARBA" id="ARBA00022825"/>
    </source>
</evidence>
<evidence type="ECO:0000256" key="10">
    <source>
        <dbReference type="ARBA" id="ARBA00023180"/>
    </source>
</evidence>
<feature type="domain" description="Dipeptidylpeptidase IV N-terminal" evidence="13">
    <location>
        <begin position="606"/>
        <end position="707"/>
    </location>
</feature>
<dbReference type="InterPro" id="IPR050278">
    <property type="entry name" value="Serine_Prot_S9B/DPPIV"/>
</dbReference>
<keyword evidence="8" id="KW-1133">Transmembrane helix</keyword>
<evidence type="ECO:0000256" key="2">
    <source>
        <dbReference type="ARBA" id="ARBA00022438"/>
    </source>
</evidence>
<sequence>MVFSALYKLTVKSVLTTLSVLTVVNFLPDTLFHDFPLEPKSRVAPPFEPIQDWNTILSDNAEYIHLNSISGPESIVINNGLLYTGLVDGRLVELDIKAKYKLREVGRMNDSKFCRSMENTPYALQECGRILQLRFKNDTIYAMDAIKGLHSFDIKTGTKTSLLPKLEKRFIGLFNSFAFDPQVPDLVYYTVSTRKWSLGKIVWSIIDHDDSSILVAASLTTQKVVIIMNNLILANGIDIDAKRGQLLLAESGTNRIHKISLDQARQAFEVAKIGQISLVQSELLITLTPGLPDNIHVKGDEALIALPMVRRNGRQLMDHLSEMPRLRKALCRFIYLSGKAFKYVDDNFYKHPLLSSIAFELTSGHINYYVFNSESAVLRYNLVTGQSKILGSDKFAFVSEAVEDDQGNLYLGSFRNPFLRQLTYFLYNNELVHNNAPTYRLARGQINTTRIAHRMDFDNKVGALDDEDLVVGEKEERNWKGIIIALLVISSIGSLIIVSILLTTQNEEDTDSFKLKLELDPIINQQYRVKRFNGHWLSDSEFIYVDDSGSLQLYDARLNRNVKTMLAHSDRTSAHMGSNWAPFKLSPNRRWILFPGDQQLGEPNANARYSVYDIQRRRVDYLDEMLRNVSSSSLASTGNSSSYVVKYAQWGESGASLAFVSDNDIYYVPELAAITVHRLTSNGQRNVIYNGVPDLLYKLSIFTRASGSLNSNNNDDGPLSARSAMWFSTDSSKLAYVEFDDTQVPQTPISVYGSYASDTNIGPTIRYDRYPRAGTLNPRVSVFVVDLKALTLSSIESSDRGEVTMVKVRVKGPNEVERANRENNTYYINHVQWVKPNDNLNNNHNHNVNNHINKQLILMVMWTSRAQNLSLLTQCELDNRRDNTANANEQQQRQQQLSEHEWQCTIATQFSQKIPIMKDTQDIIQSVFNYNNNLITYLALPRPDSDIGDHYHIALLRAGDRYVKFLTHGEYDIDRLLSFDVVTDALYYEARSTCAPERHVYRLCNISSLSERRAECLTCSLVRPATPTNSANVGATVGADSVRGAQSAGRVCGYNHALVAPRGATYVIHECLGPDVPQIMLRHLSTMQVLTTLASNEHIKQLMLHKQMPHERLAVIKMTGRLAYDIHVKLYVPSELDDNKKEKRFPLLIESSDLEQRNVWTKFELDWGKYLSSRKQLVYAKIDCIRSHDLRAQAAPDDSYNNLAHSISATGTTTLGSALSSSEPVFNSKDQVEVLRYLLEAVDDFPYIDRKRIAIWGPTSTASYVALSTMADDDTKSIQCAIALAPITNFLYLDSFTAEHYLGLPANNLKYQQANLLKRSYDFASRKLLIIHGTADQRVLVQHSMQFIKALNDHHGLVGATAHQMQLYPDADHSFHNVKPHLYRTMDGFLDRCFYQKPVTNKATEWKGKNRAQNLKV</sequence>
<dbReference type="PANTHER" id="PTHR11731:SF200">
    <property type="entry name" value="DIPEPTIDYL PEPTIDASE 10, ISOFORM B"/>
    <property type="match status" value="1"/>
</dbReference>
<feature type="domain" description="Peptidase S9 prolyl oligopeptidase catalytic" evidence="12">
    <location>
        <begin position="1228"/>
        <end position="1394"/>
    </location>
</feature>
<dbReference type="InterPro" id="IPR001375">
    <property type="entry name" value="Peptidase_S9_cat"/>
</dbReference>
<dbReference type="InterPro" id="IPR002469">
    <property type="entry name" value="Peptidase_S9B_N"/>
</dbReference>
<protein>
    <submittedName>
        <fullName evidence="14">Dipeptidyl aminopeptidase-like protein 6</fullName>
    </submittedName>
</protein>
<dbReference type="InterPro" id="IPR011042">
    <property type="entry name" value="6-blade_b-propeller_TolB-like"/>
</dbReference>
<dbReference type="Pfam" id="PF00326">
    <property type="entry name" value="Peptidase_S9"/>
    <property type="match status" value="1"/>
</dbReference>
<dbReference type="SUPFAM" id="SSF82171">
    <property type="entry name" value="DPP6 N-terminal domain-like"/>
    <property type="match status" value="1"/>
</dbReference>
<dbReference type="Pfam" id="PF20067">
    <property type="entry name" value="SSL_N"/>
    <property type="match status" value="1"/>
</dbReference>
<comment type="subcellular location">
    <subcellularLocation>
        <location evidence="11">Endomembrane system</location>
        <topology evidence="11">Single-pass membrane protein</topology>
    </subcellularLocation>
    <subcellularLocation>
        <location evidence="1">Membrane</location>
        <topology evidence="1">Single-pass type II membrane protein</topology>
    </subcellularLocation>
</comment>
<keyword evidence="5" id="KW-0378">Hydrolase</keyword>
<keyword evidence="4" id="KW-0812">Transmembrane</keyword>
<evidence type="ECO:0000259" key="13">
    <source>
        <dbReference type="Pfam" id="PF00930"/>
    </source>
</evidence>
<dbReference type="SUPFAM" id="SSF53474">
    <property type="entry name" value="alpha/beta-Hydrolases"/>
    <property type="match status" value="1"/>
</dbReference>
<dbReference type="Proteomes" id="UP000825002">
    <property type="component" value="Unassembled WGS sequence"/>
</dbReference>